<dbReference type="Proteomes" id="UP000024438">
    <property type="component" value="Segment"/>
</dbReference>
<name>A0A023ZTT8_9CAUD</name>
<evidence type="ECO:0000313" key="1">
    <source>
        <dbReference type="EMBL" id="AHY83181.1"/>
    </source>
</evidence>
<sequence>MAYFIIQERNNPIFGTVYYCEDGSGYCDHKADAKRFDTKAEAMEWGSINDEELGGIVKVIKVKE</sequence>
<protein>
    <submittedName>
        <fullName evidence="1">Uncharacterized protein</fullName>
    </submittedName>
</protein>
<keyword evidence="2" id="KW-1185">Reference proteome</keyword>
<proteinExistence type="predicted"/>
<dbReference type="RefSeq" id="YP_009036030.1">
    <property type="nucleotide sequence ID" value="NC_024210.1"/>
</dbReference>
<organism evidence="1 2">
    <name type="scientific">Escherichia phage e4/1c</name>
    <dbReference type="NCBI Taxonomy" id="1495286"/>
    <lineage>
        <taxon>Viruses</taxon>
        <taxon>Duplodnaviria</taxon>
        <taxon>Heunggongvirae</taxon>
        <taxon>Uroviricota</taxon>
        <taxon>Caudoviricetes</taxon>
        <taxon>Drexlerviridae</taxon>
        <taxon>Rogunavirinae</taxon>
        <taxon>Rogunavirus</taxon>
        <taxon>Rogunavirus E41c</taxon>
    </lineage>
</organism>
<reference evidence="1 2" key="1">
    <citation type="submission" date="2014-04" db="EMBL/GenBank/DDBJ databases">
        <title>Complete genome sequence of e4/1c, an Escherichia coli O157:H7-specific phage with proven potential as a biocontrol agent.</title>
        <authorList>
            <person name="McAuliffe O."/>
            <person name="Coffey B."/>
            <person name="Casey A."/>
            <person name="O'Sullivan O."/>
            <person name="Coffey A."/>
            <person name="Ross P."/>
        </authorList>
    </citation>
    <scope>NUCLEOTIDE SEQUENCE [LARGE SCALE GENOMIC DNA]</scope>
</reference>
<gene>
    <name evidence="1" type="primary">e41c_0031</name>
</gene>
<dbReference type="EMBL" id="KJ668713">
    <property type="protein sequence ID" value="AHY83181.1"/>
    <property type="molecule type" value="Genomic_DNA"/>
</dbReference>
<dbReference type="OrthoDB" id="22907at10239"/>
<accession>A0A023ZTT8</accession>
<evidence type="ECO:0000313" key="2">
    <source>
        <dbReference type="Proteomes" id="UP000024438"/>
    </source>
</evidence>
<dbReference type="KEGG" id="vg:19525667"/>